<comment type="similarity">
    <text evidence="3">Belongs to the flagella basal body rod proteins family.</text>
</comment>
<evidence type="ECO:0000313" key="11">
    <source>
        <dbReference type="EMBL" id="AOZ08890.1"/>
    </source>
</evidence>
<evidence type="ECO:0000256" key="5">
    <source>
        <dbReference type="ARBA" id="ARBA00022525"/>
    </source>
</evidence>
<gene>
    <name evidence="11" type="ORF">BKK80_23700</name>
</gene>
<dbReference type="InterPro" id="IPR049119">
    <property type="entry name" value="FlgK_D2-like"/>
</dbReference>
<feature type="domain" description="Flagellar hook-associated protein FlgK helical" evidence="10">
    <location>
        <begin position="91"/>
        <end position="327"/>
    </location>
</feature>
<reference evidence="11 12" key="1">
    <citation type="submission" date="2016-10" db="EMBL/GenBank/DDBJ databases">
        <title>Complete genome sequences of three Cupriavidus strains isolated from various Malaysian environments.</title>
        <authorList>
            <person name="Abdullah A.A.-A."/>
            <person name="Shafie N.A.H."/>
            <person name="Lau N.S."/>
        </authorList>
    </citation>
    <scope>NUCLEOTIDE SEQUENCE [LARGE SCALE GENOMIC DNA]</scope>
    <source>
        <strain evidence="11 12">USMAA1020</strain>
    </source>
</reference>
<keyword evidence="11" id="KW-0969">Cilium</keyword>
<evidence type="ECO:0000259" key="9">
    <source>
        <dbReference type="Pfam" id="PF21158"/>
    </source>
</evidence>
<proteinExistence type="inferred from homology"/>
<dbReference type="InterPro" id="IPR002371">
    <property type="entry name" value="FlgK"/>
</dbReference>
<keyword evidence="11" id="KW-0966">Cell projection</keyword>
<dbReference type="InterPro" id="IPR010930">
    <property type="entry name" value="Flg_bb/hook_C_dom"/>
</dbReference>
<evidence type="ECO:0000259" key="10">
    <source>
        <dbReference type="Pfam" id="PF22638"/>
    </source>
</evidence>
<evidence type="ECO:0000256" key="1">
    <source>
        <dbReference type="ARBA" id="ARBA00004365"/>
    </source>
</evidence>
<dbReference type="InterPro" id="IPR001444">
    <property type="entry name" value="Flag_bb_rod_N"/>
</dbReference>
<keyword evidence="12" id="KW-1185">Reference proteome</keyword>
<feature type="domain" description="Flagellar basal-body/hook protein C-terminal" evidence="8">
    <location>
        <begin position="595"/>
        <end position="634"/>
    </location>
</feature>
<organism evidence="11 12">
    <name type="scientific">Cupriavidus malaysiensis</name>
    <dbReference type="NCBI Taxonomy" id="367825"/>
    <lineage>
        <taxon>Bacteria</taxon>
        <taxon>Pseudomonadati</taxon>
        <taxon>Pseudomonadota</taxon>
        <taxon>Betaproteobacteria</taxon>
        <taxon>Burkholderiales</taxon>
        <taxon>Burkholderiaceae</taxon>
        <taxon>Cupriavidus</taxon>
    </lineage>
</organism>
<keyword evidence="5" id="KW-0964">Secreted</keyword>
<dbReference type="Proteomes" id="UP000177515">
    <property type="component" value="Chromosome 2"/>
</dbReference>
<dbReference type="InterPro" id="IPR053927">
    <property type="entry name" value="FlgK_helical"/>
</dbReference>
<dbReference type="PANTHER" id="PTHR30033:SF1">
    <property type="entry name" value="FLAGELLAR HOOK-ASSOCIATED PROTEIN 1"/>
    <property type="match status" value="1"/>
</dbReference>
<feature type="domain" description="Flagellar basal body rod protein N-terminal" evidence="7">
    <location>
        <begin position="5"/>
        <end position="33"/>
    </location>
</feature>
<evidence type="ECO:0000256" key="6">
    <source>
        <dbReference type="ARBA" id="ARBA00023143"/>
    </source>
</evidence>
<feature type="domain" description="Flagellar hook-associated protein 1 D2-like" evidence="9">
    <location>
        <begin position="335"/>
        <end position="418"/>
    </location>
</feature>
<name>A0ABM6FAZ6_9BURK</name>
<protein>
    <recommendedName>
        <fullName evidence="4">Flagellar hook-associated protein 1</fullName>
    </recommendedName>
</protein>
<accession>A0ABM6FAZ6</accession>
<keyword evidence="6" id="KW-0975">Bacterial flagellum</keyword>
<dbReference type="RefSeq" id="WP_071021677.1">
    <property type="nucleotide sequence ID" value="NZ_CP017755.1"/>
</dbReference>
<dbReference type="SUPFAM" id="SSF64518">
    <property type="entry name" value="Phase 1 flagellin"/>
    <property type="match status" value="2"/>
</dbReference>
<evidence type="ECO:0000259" key="8">
    <source>
        <dbReference type="Pfam" id="PF06429"/>
    </source>
</evidence>
<evidence type="ECO:0000256" key="4">
    <source>
        <dbReference type="ARBA" id="ARBA00016244"/>
    </source>
</evidence>
<dbReference type="EMBL" id="CP017755">
    <property type="protein sequence ID" value="AOZ08890.1"/>
    <property type="molecule type" value="Genomic_DNA"/>
</dbReference>
<evidence type="ECO:0000256" key="3">
    <source>
        <dbReference type="ARBA" id="ARBA00009677"/>
    </source>
</evidence>
<dbReference type="Pfam" id="PF00460">
    <property type="entry name" value="Flg_bb_rod"/>
    <property type="match status" value="1"/>
</dbReference>
<evidence type="ECO:0000256" key="2">
    <source>
        <dbReference type="ARBA" id="ARBA00004613"/>
    </source>
</evidence>
<dbReference type="PRINTS" id="PR01005">
    <property type="entry name" value="FLGHOOKAP1"/>
</dbReference>
<evidence type="ECO:0000313" key="12">
    <source>
        <dbReference type="Proteomes" id="UP000177515"/>
    </source>
</evidence>
<evidence type="ECO:0000259" key="7">
    <source>
        <dbReference type="Pfam" id="PF00460"/>
    </source>
</evidence>
<dbReference type="NCBIfam" id="TIGR02492">
    <property type="entry name" value="flgK_ends"/>
    <property type="match status" value="1"/>
</dbReference>
<sequence length="637" mass="65322">MSLFNIGLSGLNTAQNALTTVSHNLSNSTTPGYSRQNAIIASAGALYQGSGYYGQGVQTTSVTRSYSAFLTTQLNNAQSLSSQLSTYQTQISQIDNLLSNSTSSLSKVMQSFFSAVQGVANTPADPSARQNMISSAQTLAGQMRSTSDFFTQLQSGVNTQLKSSVTQVNDYTKQIATLNTQIAAATASGNGQPPNDLLDQRDQAVSSLSQLIGVKVVVQDGTSYNVSLSDGEPLVLGGTSYSMQAVTSSADPSRTVVAISRPGGGAMQLDDSTVSGGSIGGLLQFRSQTLDPAQNAIGQLSVVLGQTVNAQQALGIGLTGQQGTNLFQVGTPTVLTNANNTGNAQLNASVTNSSALTNSDYTLSFDGTNYTLVRASDKQTMATVAAAGATYPLSISADGVTMQLTAGMVSGDSFQVQPTRNAAASFNLIMTDPAGIAAAAPSRVDATSTNTGSGTASLSSVAPGYTMLAGPLTATYNGAGYTFTDATGAAVTPTSSSTSGSTTSYVINGQTFSFGGTPKTGDTFKLSSNVGGVSNNSNMLQMAALQNAKTIGGISSYNDAYAQLVNSVGSQANSLNVAATSQQSITTQIQTQQQSVSGVNVDEETVSLMQYQQLYQANAQVIQAANTMFQTLLGIAN</sequence>
<dbReference type="Pfam" id="PF22638">
    <property type="entry name" value="FlgK_D1"/>
    <property type="match status" value="1"/>
</dbReference>
<dbReference type="PANTHER" id="PTHR30033">
    <property type="entry name" value="FLAGELLAR HOOK-ASSOCIATED PROTEIN 1"/>
    <property type="match status" value="1"/>
</dbReference>
<dbReference type="Pfam" id="PF06429">
    <property type="entry name" value="Flg_bbr_C"/>
    <property type="match status" value="1"/>
</dbReference>
<dbReference type="Pfam" id="PF21158">
    <property type="entry name" value="flgK_1st_1"/>
    <property type="match status" value="1"/>
</dbReference>
<keyword evidence="11" id="KW-0282">Flagellum</keyword>
<comment type="subcellular location">
    <subcellularLocation>
        <location evidence="1">Bacterial flagellum</location>
    </subcellularLocation>
    <subcellularLocation>
        <location evidence="2">Secreted</location>
    </subcellularLocation>
</comment>